<dbReference type="GO" id="GO:0000976">
    <property type="term" value="F:transcription cis-regulatory region binding"/>
    <property type="evidence" value="ECO:0007669"/>
    <property type="project" value="TreeGrafter"/>
</dbReference>
<accession>A0A2U1QJW7</accession>
<sequence>MVYLLPITSLSHCQIFFHINIAISLQLHFTVLYSISIDNTSKNIAISEMEKNNKKLIETLVKGKSSAETLQNLIRKKRVNCNESGSFDGLLVDILGSFSGGLSMLGSCDSGEICGVQASPPVDPVPEVNSGKKPAPVVKERRGCYKRRKTEDSRVEISGTIVDGYAWRKYGQKEILNSKYPRCYFRCTYKPAHGCKAQRQVQKLDDGSDMYHITYFGHHTCPSPNPFSKHRAVLDFKDSKNHQYFSASPSTITNIPINPFVKQEVDSKAQSTDMSDNVSSANEGQSAPPLGWNEVLRGDFGASFMGFDHEEYSSASTSSHSYLMNMDFIDGELQDGFEFDYHGL</sequence>
<protein>
    <submittedName>
        <fullName evidence="8">WRKY DNA-binding protein 54</fullName>
    </submittedName>
</protein>
<organism evidence="8 9">
    <name type="scientific">Artemisia annua</name>
    <name type="common">Sweet wormwood</name>
    <dbReference type="NCBI Taxonomy" id="35608"/>
    <lineage>
        <taxon>Eukaryota</taxon>
        <taxon>Viridiplantae</taxon>
        <taxon>Streptophyta</taxon>
        <taxon>Embryophyta</taxon>
        <taxon>Tracheophyta</taxon>
        <taxon>Spermatophyta</taxon>
        <taxon>Magnoliopsida</taxon>
        <taxon>eudicotyledons</taxon>
        <taxon>Gunneridae</taxon>
        <taxon>Pentapetalae</taxon>
        <taxon>asterids</taxon>
        <taxon>campanulids</taxon>
        <taxon>Asterales</taxon>
        <taxon>Asteraceae</taxon>
        <taxon>Asteroideae</taxon>
        <taxon>Anthemideae</taxon>
        <taxon>Artemisiinae</taxon>
        <taxon>Artemisia</taxon>
    </lineage>
</organism>
<dbReference type="EMBL" id="PKPP01000073">
    <property type="protein sequence ID" value="PWA98304.1"/>
    <property type="molecule type" value="Genomic_DNA"/>
</dbReference>
<name>A0A2U1QJW7_ARTAN</name>
<reference evidence="8 9" key="1">
    <citation type="journal article" date="2018" name="Mol. Plant">
        <title>The genome of Artemisia annua provides insight into the evolution of Asteraceae family and artemisinin biosynthesis.</title>
        <authorList>
            <person name="Shen Q."/>
            <person name="Zhang L."/>
            <person name="Liao Z."/>
            <person name="Wang S."/>
            <person name="Yan T."/>
            <person name="Shi P."/>
            <person name="Liu M."/>
            <person name="Fu X."/>
            <person name="Pan Q."/>
            <person name="Wang Y."/>
            <person name="Lv Z."/>
            <person name="Lu X."/>
            <person name="Zhang F."/>
            <person name="Jiang W."/>
            <person name="Ma Y."/>
            <person name="Chen M."/>
            <person name="Hao X."/>
            <person name="Li L."/>
            <person name="Tang Y."/>
            <person name="Lv G."/>
            <person name="Zhou Y."/>
            <person name="Sun X."/>
            <person name="Brodelius P.E."/>
            <person name="Rose J.K.C."/>
            <person name="Tang K."/>
        </authorList>
    </citation>
    <scope>NUCLEOTIDE SEQUENCE [LARGE SCALE GENOMIC DNA]</scope>
    <source>
        <strain evidence="9">cv. Huhao1</strain>
        <tissue evidence="8">Leaf</tissue>
    </source>
</reference>
<gene>
    <name evidence="8" type="ORF">CTI12_AA021180</name>
</gene>
<evidence type="ECO:0000256" key="2">
    <source>
        <dbReference type="ARBA" id="ARBA00023015"/>
    </source>
</evidence>
<dbReference type="Pfam" id="PF03106">
    <property type="entry name" value="WRKY"/>
    <property type="match status" value="1"/>
</dbReference>
<dbReference type="OrthoDB" id="2021064at2759"/>
<dbReference type="PANTHER" id="PTHR32096:SF146">
    <property type="entry name" value="WRKY TRANSCRIPTION FACTOR 19-RELATED"/>
    <property type="match status" value="1"/>
</dbReference>
<dbReference type="GO" id="GO:0003700">
    <property type="term" value="F:DNA-binding transcription factor activity"/>
    <property type="evidence" value="ECO:0007669"/>
    <property type="project" value="InterPro"/>
</dbReference>
<dbReference type="STRING" id="35608.A0A2U1QJW7"/>
<keyword evidence="2" id="KW-0805">Transcription regulation</keyword>
<dbReference type="InterPro" id="IPR036576">
    <property type="entry name" value="WRKY_dom_sf"/>
</dbReference>
<keyword evidence="9" id="KW-1185">Reference proteome</keyword>
<dbReference type="Proteomes" id="UP000245207">
    <property type="component" value="Unassembled WGS sequence"/>
</dbReference>
<evidence type="ECO:0000256" key="4">
    <source>
        <dbReference type="ARBA" id="ARBA00023163"/>
    </source>
</evidence>
<feature type="region of interest" description="Disordered" evidence="6">
    <location>
        <begin position="265"/>
        <end position="290"/>
    </location>
</feature>
<keyword evidence="5" id="KW-0539">Nucleus</keyword>
<dbReference type="Gene3D" id="2.20.25.80">
    <property type="entry name" value="WRKY domain"/>
    <property type="match status" value="1"/>
</dbReference>
<evidence type="ECO:0000256" key="6">
    <source>
        <dbReference type="SAM" id="MobiDB-lite"/>
    </source>
</evidence>
<evidence type="ECO:0000313" key="9">
    <source>
        <dbReference type="Proteomes" id="UP000245207"/>
    </source>
</evidence>
<keyword evidence="3 8" id="KW-0238">DNA-binding</keyword>
<evidence type="ECO:0000313" key="8">
    <source>
        <dbReference type="EMBL" id="PWA98304.1"/>
    </source>
</evidence>
<dbReference type="SMART" id="SM00774">
    <property type="entry name" value="WRKY"/>
    <property type="match status" value="1"/>
</dbReference>
<dbReference type="InterPro" id="IPR003657">
    <property type="entry name" value="WRKY_dom"/>
</dbReference>
<dbReference type="SUPFAM" id="SSF118290">
    <property type="entry name" value="WRKY DNA-binding domain"/>
    <property type="match status" value="1"/>
</dbReference>
<evidence type="ECO:0000259" key="7">
    <source>
        <dbReference type="PROSITE" id="PS50811"/>
    </source>
</evidence>
<feature type="domain" description="WRKY" evidence="7">
    <location>
        <begin position="163"/>
        <end position="224"/>
    </location>
</feature>
<dbReference type="AlphaFoldDB" id="A0A2U1QJW7"/>
<dbReference type="InterPro" id="IPR044810">
    <property type="entry name" value="WRKY_plant"/>
</dbReference>
<feature type="compositionally biased region" description="Polar residues" evidence="6">
    <location>
        <begin position="268"/>
        <end position="285"/>
    </location>
</feature>
<comment type="caution">
    <text evidence="8">The sequence shown here is derived from an EMBL/GenBank/DDBJ whole genome shotgun (WGS) entry which is preliminary data.</text>
</comment>
<dbReference type="PROSITE" id="PS50811">
    <property type="entry name" value="WRKY"/>
    <property type="match status" value="1"/>
</dbReference>
<evidence type="ECO:0000256" key="3">
    <source>
        <dbReference type="ARBA" id="ARBA00023125"/>
    </source>
</evidence>
<evidence type="ECO:0000256" key="5">
    <source>
        <dbReference type="ARBA" id="ARBA00023242"/>
    </source>
</evidence>
<evidence type="ECO:0000256" key="1">
    <source>
        <dbReference type="ARBA" id="ARBA00004123"/>
    </source>
</evidence>
<dbReference type="PANTHER" id="PTHR32096">
    <property type="entry name" value="WRKY TRANSCRIPTION FACTOR 30-RELATED-RELATED"/>
    <property type="match status" value="1"/>
</dbReference>
<proteinExistence type="predicted"/>
<keyword evidence="4" id="KW-0804">Transcription</keyword>
<comment type="subcellular location">
    <subcellularLocation>
        <location evidence="1">Nucleus</location>
    </subcellularLocation>
</comment>
<dbReference type="GO" id="GO:0005634">
    <property type="term" value="C:nucleus"/>
    <property type="evidence" value="ECO:0007669"/>
    <property type="project" value="UniProtKB-SubCell"/>
</dbReference>